<feature type="binding site" evidence="7">
    <location>
        <begin position="272"/>
        <end position="275"/>
    </location>
    <ligand>
        <name>substrate</name>
    </ligand>
</feature>
<dbReference type="PROSITE" id="PS51625">
    <property type="entry name" value="SAM_MT_TRMB"/>
    <property type="match status" value="1"/>
</dbReference>
<keyword evidence="3 7" id="KW-0489">Methyltransferase</keyword>
<evidence type="ECO:0000256" key="4">
    <source>
        <dbReference type="ARBA" id="ARBA00022679"/>
    </source>
</evidence>
<comment type="function">
    <text evidence="2 7">Catalyzes the formation of N(7)-methylguanine at position 46 (m7G46) in tRNA.</text>
</comment>
<dbReference type="PANTHER" id="PTHR23417:SF14">
    <property type="entry name" value="PENTACOTRIPEPTIDE-REPEAT REGION OF PRORP DOMAIN-CONTAINING PROTEIN"/>
    <property type="match status" value="1"/>
</dbReference>
<evidence type="ECO:0000256" key="7">
    <source>
        <dbReference type="HAMAP-Rule" id="MF_01057"/>
    </source>
</evidence>
<dbReference type="HAMAP" id="MF_01057">
    <property type="entry name" value="tRNA_methyltr_TrmB"/>
    <property type="match status" value="1"/>
</dbReference>
<feature type="binding site" evidence="7">
    <location>
        <position position="239"/>
    </location>
    <ligand>
        <name>substrate</name>
    </ligand>
</feature>
<feature type="binding site" evidence="7">
    <location>
        <position position="154"/>
    </location>
    <ligand>
        <name>S-adenosyl-L-methionine</name>
        <dbReference type="ChEBI" id="CHEBI:59789"/>
    </ligand>
</feature>
<dbReference type="GO" id="GO:0043527">
    <property type="term" value="C:tRNA methyltransferase complex"/>
    <property type="evidence" value="ECO:0007669"/>
    <property type="project" value="TreeGrafter"/>
</dbReference>
<dbReference type="GO" id="GO:0008176">
    <property type="term" value="F:tRNA (guanine(46)-N7)-methyltransferase activity"/>
    <property type="evidence" value="ECO:0007669"/>
    <property type="project" value="UniProtKB-UniRule"/>
</dbReference>
<dbReference type="Gene3D" id="3.40.50.150">
    <property type="entry name" value="Vaccinia Virus protein VP39"/>
    <property type="match status" value="1"/>
</dbReference>
<comment type="similarity">
    <text evidence="7">Belongs to the class I-like SAM-binding methyltransferase superfamily. TrmB family.</text>
</comment>
<evidence type="ECO:0000256" key="6">
    <source>
        <dbReference type="ARBA" id="ARBA00022694"/>
    </source>
</evidence>
<protein>
    <recommendedName>
        <fullName evidence="7">tRNA (guanine-N(7)-)-methyltransferase</fullName>
        <ecNumber evidence="7">2.1.1.33</ecNumber>
    </recommendedName>
    <alternativeName>
        <fullName evidence="7">tRNA (guanine(46)-N(7))-methyltransferase</fullName>
    </alternativeName>
    <alternativeName>
        <fullName evidence="7">tRNA(m7G46)-methyltransferase</fullName>
    </alternativeName>
</protein>
<dbReference type="SUPFAM" id="SSF53335">
    <property type="entry name" value="S-adenosyl-L-methionine-dependent methyltransferases"/>
    <property type="match status" value="1"/>
</dbReference>
<dbReference type="InterPro" id="IPR003358">
    <property type="entry name" value="tRNA_(Gua-N-7)_MeTrfase_Trmb"/>
</dbReference>
<comment type="catalytic activity">
    <reaction evidence="1 7">
        <text>guanosine(46) in tRNA + S-adenosyl-L-methionine = N(7)-methylguanosine(46) in tRNA + S-adenosyl-L-homocysteine</text>
        <dbReference type="Rhea" id="RHEA:42708"/>
        <dbReference type="Rhea" id="RHEA-COMP:10188"/>
        <dbReference type="Rhea" id="RHEA-COMP:10189"/>
        <dbReference type="ChEBI" id="CHEBI:57856"/>
        <dbReference type="ChEBI" id="CHEBI:59789"/>
        <dbReference type="ChEBI" id="CHEBI:74269"/>
        <dbReference type="ChEBI" id="CHEBI:74480"/>
        <dbReference type="EC" id="2.1.1.33"/>
    </reaction>
</comment>
<name>A0A1G7P3I4_RHOCA</name>
<comment type="caution">
    <text evidence="7">Lacks conserved residue(s) required for the propagation of feature annotation.</text>
</comment>
<keyword evidence="4 7" id="KW-0808">Transferase</keyword>
<evidence type="ECO:0000313" key="9">
    <source>
        <dbReference type="EMBL" id="SDF80000.1"/>
    </source>
</evidence>
<feature type="region of interest" description="Disordered" evidence="8">
    <location>
        <begin position="17"/>
        <end position="70"/>
    </location>
</feature>
<dbReference type="Pfam" id="PF02390">
    <property type="entry name" value="Methyltransf_4"/>
    <property type="match status" value="1"/>
</dbReference>
<dbReference type="InterPro" id="IPR029063">
    <property type="entry name" value="SAM-dependent_MTases_sf"/>
</dbReference>
<dbReference type="EMBL" id="FNAY01000017">
    <property type="protein sequence ID" value="SDF80000.1"/>
    <property type="molecule type" value="Genomic_DNA"/>
</dbReference>
<evidence type="ECO:0000256" key="2">
    <source>
        <dbReference type="ARBA" id="ARBA00003015"/>
    </source>
</evidence>
<evidence type="ECO:0000256" key="3">
    <source>
        <dbReference type="ARBA" id="ARBA00022603"/>
    </source>
</evidence>
<proteinExistence type="inferred from homology"/>
<evidence type="ECO:0000256" key="1">
    <source>
        <dbReference type="ARBA" id="ARBA00000142"/>
    </source>
</evidence>
<evidence type="ECO:0000313" key="10">
    <source>
        <dbReference type="Proteomes" id="UP000183812"/>
    </source>
</evidence>
<reference evidence="9 10" key="1">
    <citation type="submission" date="2016-10" db="EMBL/GenBank/DDBJ databases">
        <authorList>
            <person name="de Groot N.N."/>
        </authorList>
    </citation>
    <scope>NUCLEOTIDE SEQUENCE [LARGE SCALE GENOMIC DNA]</scope>
    <source>
        <strain evidence="10">DSM 938 / 37b4</strain>
    </source>
</reference>
<dbReference type="InterPro" id="IPR055361">
    <property type="entry name" value="tRNA_methyltr_TrmB_bact"/>
</dbReference>
<dbReference type="UniPathway" id="UPA00989"/>
<feature type="binding site" evidence="7">
    <location>
        <position position="203"/>
    </location>
    <ligand>
        <name>S-adenosyl-L-methionine</name>
        <dbReference type="ChEBI" id="CHEBI:59789"/>
    </ligand>
</feature>
<feature type="binding site" evidence="7">
    <location>
        <position position="207"/>
    </location>
    <ligand>
        <name>substrate</name>
    </ligand>
</feature>
<keyword evidence="6 7" id="KW-0819">tRNA processing</keyword>
<gene>
    <name evidence="7" type="primary">trmB</name>
    <name evidence="9" type="ORF">SAMN04244550_02877</name>
</gene>
<comment type="pathway">
    <text evidence="7">tRNA modification; N(7)-methylguanine-tRNA biosynthesis.</text>
</comment>
<sequence length="293" mass="32300">MRGLVFSFSLAKYAGGCGGRSPPRVASAQAEAKSSQRMPLDREPLCTLSRSPMTESPETPDTVPPAPQPEWRNFYGRRSGKTMRASQKTYISEDLASLTPGGISKEDNPGREILDPGTIFGKDAPLWLEVGFGGGEHMVHMAARNPGVNILGCEPFINGVAMLLGKIRAAGVSNVAIWPGDVRDVMEVLPEGCIAKAFLNYPDPWHKRRHHRRRFVTPGYLGALFRILAPGAEFRVATDIPNYMEQALIEAPKAGFALIAHQATPWDDWLSTRYEQKALREGRVPDYATFRKP</sequence>
<keyword evidence="5 7" id="KW-0949">S-adenosyl-L-methionine</keyword>
<dbReference type="EC" id="2.1.1.33" evidence="7"/>
<dbReference type="Proteomes" id="UP000183812">
    <property type="component" value="Unassembled WGS sequence"/>
</dbReference>
<evidence type="ECO:0000256" key="8">
    <source>
        <dbReference type="SAM" id="MobiDB-lite"/>
    </source>
</evidence>
<dbReference type="PANTHER" id="PTHR23417">
    <property type="entry name" value="3-DEOXY-D-MANNO-OCTULOSONIC-ACID TRANSFERASE/TRNA GUANINE-N 7 - -METHYLTRANSFERASE"/>
    <property type="match status" value="1"/>
</dbReference>
<evidence type="ECO:0000256" key="5">
    <source>
        <dbReference type="ARBA" id="ARBA00022691"/>
    </source>
</evidence>
<dbReference type="AlphaFoldDB" id="A0A1G7P3I4"/>
<organism evidence="9 10">
    <name type="scientific">Rhodobacter capsulatus</name>
    <name type="common">Rhodopseudomonas capsulata</name>
    <dbReference type="NCBI Taxonomy" id="1061"/>
    <lineage>
        <taxon>Bacteria</taxon>
        <taxon>Pseudomonadati</taxon>
        <taxon>Pseudomonadota</taxon>
        <taxon>Alphaproteobacteria</taxon>
        <taxon>Rhodobacterales</taxon>
        <taxon>Rhodobacter group</taxon>
        <taxon>Rhodobacter</taxon>
    </lineage>
</organism>
<feature type="binding site" evidence="7">
    <location>
        <position position="181"/>
    </location>
    <ligand>
        <name>S-adenosyl-L-methionine</name>
        <dbReference type="ChEBI" id="CHEBI:59789"/>
    </ligand>
</feature>
<accession>A0A1G7P3I4</accession>
<feature type="compositionally biased region" description="Polar residues" evidence="8">
    <location>
        <begin position="48"/>
        <end position="59"/>
    </location>
</feature>
<feature type="binding site" evidence="7">
    <location>
        <position position="129"/>
    </location>
    <ligand>
        <name>S-adenosyl-L-methionine</name>
        <dbReference type="ChEBI" id="CHEBI:59789"/>
    </ligand>
</feature>